<feature type="compositionally biased region" description="Basic and acidic residues" evidence="1">
    <location>
        <begin position="15"/>
        <end position="25"/>
    </location>
</feature>
<proteinExistence type="predicted"/>
<evidence type="ECO:0000313" key="2">
    <source>
        <dbReference type="EMBL" id="WDE02769.1"/>
    </source>
</evidence>
<feature type="compositionally biased region" description="Polar residues" evidence="1">
    <location>
        <begin position="1"/>
        <end position="10"/>
    </location>
</feature>
<organism evidence="2 3">
    <name type="scientific">Thalassomonas viridans</name>
    <dbReference type="NCBI Taxonomy" id="137584"/>
    <lineage>
        <taxon>Bacteria</taxon>
        <taxon>Pseudomonadati</taxon>
        <taxon>Pseudomonadota</taxon>
        <taxon>Gammaproteobacteria</taxon>
        <taxon>Alteromonadales</taxon>
        <taxon>Colwelliaceae</taxon>
        <taxon>Thalassomonas</taxon>
    </lineage>
</organism>
<reference evidence="2 3" key="1">
    <citation type="journal article" date="2015" name="Genome Announc.">
        <title>Draft Genome Sequences of Marine Isolates of Thalassomonas viridans and Thalassomonas actiniarum.</title>
        <authorList>
            <person name="Olonade I."/>
            <person name="van Zyl L.J."/>
            <person name="Trindade M."/>
        </authorList>
    </citation>
    <scope>NUCLEOTIDE SEQUENCE [LARGE SCALE GENOMIC DNA]</scope>
    <source>
        <strain evidence="2 3">XOM25</strain>
    </source>
</reference>
<evidence type="ECO:0000313" key="3">
    <source>
        <dbReference type="Proteomes" id="UP000032352"/>
    </source>
</evidence>
<dbReference type="Proteomes" id="UP000032352">
    <property type="component" value="Chromosome"/>
</dbReference>
<evidence type="ECO:0000256" key="1">
    <source>
        <dbReference type="SAM" id="MobiDB-lite"/>
    </source>
</evidence>
<accession>A0AAE9YYM6</accession>
<feature type="region of interest" description="Disordered" evidence="1">
    <location>
        <begin position="1"/>
        <end position="33"/>
    </location>
</feature>
<dbReference type="RefSeq" id="WP_044839233.1">
    <property type="nucleotide sequence ID" value="NZ_CP059733.1"/>
</dbReference>
<dbReference type="EMBL" id="CP059733">
    <property type="protein sequence ID" value="WDE02769.1"/>
    <property type="molecule type" value="Genomic_DNA"/>
</dbReference>
<reference evidence="2 3" key="2">
    <citation type="journal article" date="2022" name="Mar. Drugs">
        <title>Bioassay-Guided Fractionation Leads to the Detection of Cholic Acid Generated by the Rare Thalassomonas sp.</title>
        <authorList>
            <person name="Pheiffer F."/>
            <person name="Schneider Y.K."/>
            <person name="Hansen E.H."/>
            <person name="Andersen J.H."/>
            <person name="Isaksson J."/>
            <person name="Busche T."/>
            <person name="R C."/>
            <person name="Kalinowski J."/>
            <person name="Zyl L.V."/>
            <person name="Trindade M."/>
        </authorList>
    </citation>
    <scope>NUCLEOTIDE SEQUENCE [LARGE SCALE GENOMIC DNA]</scope>
    <source>
        <strain evidence="2 3">XOM25</strain>
    </source>
</reference>
<name>A0AAE9YYM6_9GAMM</name>
<feature type="compositionally biased region" description="Polar residues" evidence="1">
    <location>
        <begin position="473"/>
        <end position="486"/>
    </location>
</feature>
<feature type="region of interest" description="Disordered" evidence="1">
    <location>
        <begin position="462"/>
        <end position="486"/>
    </location>
</feature>
<gene>
    <name evidence="2" type="ORF">SG34_015090</name>
</gene>
<dbReference type="KEGG" id="tvd:SG34_015090"/>
<keyword evidence="3" id="KW-1185">Reference proteome</keyword>
<sequence>MLTTPSTSPLQKPAEIAKTDIHPQTEIDGDSAFNNSTQDIATLDDQSFGSKLKIKISLWSESINQKAKDYDFSADYEPLSNMDQQTSDQLAFKNAKYSDKELSHMYKGNRKASEQINKMDSHSIDPSQLVKKKQEQFVGFAKDTWNQKFPNMSIERMTHVKETAQELYEMQDVYQTLNEDEIKQSIRSTMAGIVQEEAYEASKDLAKKGFKAMTSLDYDGLMAAKDAAAYSTDIAYQYATLSDDKVDEYVDAFKEMQKVNGGQILHNMTVNTAINSGLNSSGQILKAAPHPVAKGVGIGLQGAAKLNQGVTTYSNVKTLSDVFDKKEAIEQEHPGAYGKILDGLKASANAKKEQQLISAQQLASQQNKDVHGPSPDSEVFVNDETLFQGMGAAPLSSYQNPGYGQPAFKGHAYIGQQALDQHTSQFADLDMTAMFEHIKNMQFDDAEHETFDLSAFKNKDAIQSQLDDDETESTPTSSNITDSSQKQKSVFNFSDEFSWLE</sequence>
<protein>
    <submittedName>
        <fullName evidence="2">Uncharacterized protein</fullName>
    </submittedName>
</protein>
<feature type="region of interest" description="Disordered" evidence="1">
    <location>
        <begin position="359"/>
        <end position="379"/>
    </location>
</feature>
<dbReference type="AlphaFoldDB" id="A0AAE9YYM6"/>